<dbReference type="RefSeq" id="XP_067166970.1">
    <property type="nucleotide sequence ID" value="XM_067310869.1"/>
</dbReference>
<feature type="compositionally biased region" description="Low complexity" evidence="5">
    <location>
        <begin position="545"/>
        <end position="558"/>
    </location>
</feature>
<feature type="compositionally biased region" description="Basic and acidic residues" evidence="5">
    <location>
        <begin position="523"/>
        <end position="534"/>
    </location>
</feature>
<feature type="region of interest" description="Disordered" evidence="5">
    <location>
        <begin position="112"/>
        <end position="146"/>
    </location>
</feature>
<accession>A0ABM4FPU5</accession>
<feature type="compositionally biased region" description="Basic and acidic residues" evidence="5">
    <location>
        <begin position="577"/>
        <end position="595"/>
    </location>
</feature>
<evidence type="ECO:0000259" key="6">
    <source>
        <dbReference type="PROSITE" id="PS50089"/>
    </source>
</evidence>
<dbReference type="GeneID" id="136994225"/>
<feature type="region of interest" description="Disordered" evidence="5">
    <location>
        <begin position="187"/>
        <end position="644"/>
    </location>
</feature>
<feature type="domain" description="RING-type" evidence="6">
    <location>
        <begin position="25"/>
        <end position="63"/>
    </location>
</feature>
<dbReference type="Gene3D" id="3.30.40.10">
    <property type="entry name" value="Zinc/RING finger domain, C3HC4 (zinc finger)"/>
    <property type="match status" value="1"/>
</dbReference>
<protein>
    <submittedName>
        <fullName evidence="8">RING finger protein 207 isoform X1</fullName>
    </submittedName>
</protein>
<sequence length="654" mass="69849">MAGGIFAPLGSCAALEAASCHPLVCLLCREPYQQPCLLDCYHNFCAGCLRGRAADGRLACPLCGHPSVVKGGSGLPPVDRLLQFLVDGSAEGEEEAQCANCDLRCAKAPAAVRPVPRGDPPRQDVRPPRHRRPGQAHQGHPQEVPAPRGALHHVLHREEVHALHQLLPRHAGGEPRALHRHRDGVHAGLREARPGRHGRQGAADGHARGHRPAQGHGRGGAQQRQRGGDGHQLPLQQHAGEAGREEADAAEGGAEPARGEGEGVPGAARPPRRAAAHAAGPPGHLLGLPELRQQSRVPGPGLPTHGEAAEDRQAAPSPAARADQQDQHRVPGRVRPLPGAAADADASPLRGGQRRGHRARYRRRKHDLRQPLLQDAPGARPPSRRRRHGQQLRGAQALHASLHQHQGAAGRGRRLALRPALPQLREHLPDAAGGDPEPEGPGAGAAPRPHQAPLAHQDGDHERDPAEVAADGRADRRPLLLRGDDAQRLRGDLGGDIPAGGERAGDLRSPAPRPAAAEAGEQLPDHHHQADRPLRPLHRQGEGAPGAQAAGVPGAQGRAGRDAAPDGRRGRSARRSGAQERRGRRQRGEQREGSGEQRGQPATRHHHRRGPAPEKQGLLQKQAEKRNGQRRPERVCNLKKPNAERVPLLCVHYR</sequence>
<evidence type="ECO:0000256" key="4">
    <source>
        <dbReference type="PROSITE-ProRule" id="PRU00175"/>
    </source>
</evidence>
<dbReference type="InterPro" id="IPR018957">
    <property type="entry name" value="Znf_C3HC4_RING-type"/>
</dbReference>
<evidence type="ECO:0000256" key="3">
    <source>
        <dbReference type="ARBA" id="ARBA00022833"/>
    </source>
</evidence>
<dbReference type="PANTHER" id="PTHR22635:SF0">
    <property type="entry name" value="RING FINGER PROTEIN 207"/>
    <property type="match status" value="1"/>
</dbReference>
<dbReference type="InterPro" id="IPR017907">
    <property type="entry name" value="Znf_RING_CS"/>
</dbReference>
<feature type="compositionally biased region" description="Basic and acidic residues" evidence="5">
    <location>
        <begin position="559"/>
        <end position="569"/>
    </location>
</feature>
<dbReference type="PROSITE" id="PS50089">
    <property type="entry name" value="ZF_RING_2"/>
    <property type="match status" value="1"/>
</dbReference>
<dbReference type="InterPro" id="IPR013083">
    <property type="entry name" value="Znf_RING/FYVE/PHD"/>
</dbReference>
<dbReference type="PANTHER" id="PTHR22635">
    <property type="entry name" value="RING FINGER PROTEIN 207"/>
    <property type="match status" value="1"/>
</dbReference>
<dbReference type="SUPFAM" id="SSF57850">
    <property type="entry name" value="RING/U-box"/>
    <property type="match status" value="1"/>
</dbReference>
<gene>
    <name evidence="8" type="primary">RNF207</name>
</gene>
<evidence type="ECO:0000313" key="7">
    <source>
        <dbReference type="Proteomes" id="UP001652627"/>
    </source>
</evidence>
<dbReference type="Proteomes" id="UP001652627">
    <property type="component" value="Chromosome 26"/>
</dbReference>
<dbReference type="SMART" id="SM00184">
    <property type="entry name" value="RING"/>
    <property type="match status" value="1"/>
</dbReference>
<feature type="compositionally biased region" description="Basic residues" evidence="5">
    <location>
        <begin position="352"/>
        <end position="367"/>
    </location>
</feature>
<dbReference type="PROSITE" id="PS00518">
    <property type="entry name" value="ZF_RING_1"/>
    <property type="match status" value="1"/>
</dbReference>
<feature type="compositionally biased region" description="Basic and acidic residues" evidence="5">
    <location>
        <begin position="622"/>
        <end position="636"/>
    </location>
</feature>
<feature type="compositionally biased region" description="Basic and acidic residues" evidence="5">
    <location>
        <begin position="457"/>
        <end position="493"/>
    </location>
</feature>
<organism evidence="7 8">
    <name type="scientific">Apteryx mantelli</name>
    <name type="common">North Island brown kiwi</name>
    <dbReference type="NCBI Taxonomy" id="2696672"/>
    <lineage>
        <taxon>Eukaryota</taxon>
        <taxon>Metazoa</taxon>
        <taxon>Chordata</taxon>
        <taxon>Craniata</taxon>
        <taxon>Vertebrata</taxon>
        <taxon>Euteleostomi</taxon>
        <taxon>Archelosauria</taxon>
        <taxon>Archosauria</taxon>
        <taxon>Dinosauria</taxon>
        <taxon>Saurischia</taxon>
        <taxon>Theropoda</taxon>
        <taxon>Coelurosauria</taxon>
        <taxon>Aves</taxon>
        <taxon>Palaeognathae</taxon>
        <taxon>Apterygiformes</taxon>
        <taxon>Apterygidae</taxon>
        <taxon>Apteryx</taxon>
    </lineage>
</organism>
<evidence type="ECO:0000256" key="2">
    <source>
        <dbReference type="ARBA" id="ARBA00022771"/>
    </source>
</evidence>
<dbReference type="Pfam" id="PF00097">
    <property type="entry name" value="zf-C3HC4"/>
    <property type="match status" value="1"/>
</dbReference>
<name>A0ABM4FPU5_9AVES</name>
<evidence type="ECO:0000313" key="8">
    <source>
        <dbReference type="RefSeq" id="XP_067166970.1"/>
    </source>
</evidence>
<keyword evidence="3" id="KW-0862">Zinc</keyword>
<keyword evidence="1" id="KW-0479">Metal-binding</keyword>
<reference evidence="8" key="1">
    <citation type="submission" date="2025-08" db="UniProtKB">
        <authorList>
            <consortium name="RefSeq"/>
        </authorList>
    </citation>
    <scope>IDENTIFICATION</scope>
    <source>
        <tissue evidence="8">Blood</tissue>
    </source>
</reference>
<dbReference type="InterPro" id="IPR039320">
    <property type="entry name" value="RNF207"/>
</dbReference>
<keyword evidence="2 4" id="KW-0863">Zinc-finger</keyword>
<dbReference type="InterPro" id="IPR001841">
    <property type="entry name" value="Znf_RING"/>
</dbReference>
<proteinExistence type="predicted"/>
<keyword evidence="7" id="KW-1185">Reference proteome</keyword>
<evidence type="ECO:0000256" key="5">
    <source>
        <dbReference type="SAM" id="MobiDB-lite"/>
    </source>
</evidence>
<evidence type="ECO:0000256" key="1">
    <source>
        <dbReference type="ARBA" id="ARBA00022723"/>
    </source>
</evidence>
<feature type="compositionally biased region" description="Low complexity" evidence="5">
    <location>
        <begin position="276"/>
        <end position="292"/>
    </location>
</feature>